<keyword evidence="2" id="KW-1185">Reference proteome</keyword>
<dbReference type="AlphaFoldDB" id="A0A517MHF6"/>
<name>A0A517MHF6_9BACT</name>
<accession>A0A517MHF6</accession>
<evidence type="ECO:0000313" key="1">
    <source>
        <dbReference type="EMBL" id="QDS94207.1"/>
    </source>
</evidence>
<evidence type="ECO:0000313" key="2">
    <source>
        <dbReference type="Proteomes" id="UP000320672"/>
    </source>
</evidence>
<sequence length="98" mass="10157">MQLGKTLGTGSKHRRLLSELASIDGAVVFDAQSVLAVGAVINTHPDAGDCIGARTTAAKSAFKWGGIPMKISSDGDVTLYFSSGSDEDGYCDAELSFT</sequence>
<dbReference type="Proteomes" id="UP000320672">
    <property type="component" value="Chromosome"/>
</dbReference>
<reference evidence="1 2" key="1">
    <citation type="submission" date="2019-02" db="EMBL/GenBank/DDBJ databases">
        <title>Deep-cultivation of Planctomycetes and their phenomic and genomic characterization uncovers novel biology.</title>
        <authorList>
            <person name="Wiegand S."/>
            <person name="Jogler M."/>
            <person name="Boedeker C."/>
            <person name="Pinto D."/>
            <person name="Vollmers J."/>
            <person name="Rivas-Marin E."/>
            <person name="Kohn T."/>
            <person name="Peeters S.H."/>
            <person name="Heuer A."/>
            <person name="Rast P."/>
            <person name="Oberbeckmann S."/>
            <person name="Bunk B."/>
            <person name="Jeske O."/>
            <person name="Meyerdierks A."/>
            <person name="Storesund J.E."/>
            <person name="Kallscheuer N."/>
            <person name="Luecker S."/>
            <person name="Lage O.M."/>
            <person name="Pohl T."/>
            <person name="Merkel B.J."/>
            <person name="Hornburger P."/>
            <person name="Mueller R.-W."/>
            <person name="Bruemmer F."/>
            <person name="Labrenz M."/>
            <person name="Spormann A.M."/>
            <person name="Op den Camp H."/>
            <person name="Overmann J."/>
            <person name="Amann R."/>
            <person name="Jetten M.S.M."/>
            <person name="Mascher T."/>
            <person name="Medema M.H."/>
            <person name="Devos D.P."/>
            <person name="Kaster A.-K."/>
            <person name="Ovreas L."/>
            <person name="Rohde M."/>
            <person name="Galperin M.Y."/>
            <person name="Jogler C."/>
        </authorList>
    </citation>
    <scope>NUCLEOTIDE SEQUENCE [LARGE SCALE GENOMIC DNA]</scope>
    <source>
        <strain evidence="1 2">FF011L</strain>
    </source>
</reference>
<dbReference type="KEGG" id="rml:FF011L_29860"/>
<proteinExistence type="predicted"/>
<organism evidence="1 2">
    <name type="scientific">Roseimaritima multifibrata</name>
    <dbReference type="NCBI Taxonomy" id="1930274"/>
    <lineage>
        <taxon>Bacteria</taxon>
        <taxon>Pseudomonadati</taxon>
        <taxon>Planctomycetota</taxon>
        <taxon>Planctomycetia</taxon>
        <taxon>Pirellulales</taxon>
        <taxon>Pirellulaceae</taxon>
        <taxon>Roseimaritima</taxon>
    </lineage>
</organism>
<gene>
    <name evidence="1" type="ORF">FF011L_29860</name>
</gene>
<dbReference type="EMBL" id="CP036262">
    <property type="protein sequence ID" value="QDS94207.1"/>
    <property type="molecule type" value="Genomic_DNA"/>
</dbReference>
<protein>
    <submittedName>
        <fullName evidence="1">Uncharacterized protein</fullName>
    </submittedName>
</protein>